<dbReference type="VEuPathDB" id="VectorBase:BGLAX_035885"/>
<evidence type="ECO:0000313" key="3">
    <source>
        <dbReference type="EnsemblMetazoa" id="BGLB038936-PA"/>
    </source>
</evidence>
<dbReference type="Proteomes" id="UP000076420">
    <property type="component" value="Unassembled WGS sequence"/>
</dbReference>
<protein>
    <submittedName>
        <fullName evidence="3">Uncharacterized protein</fullName>
    </submittedName>
</protein>
<dbReference type="SMART" id="SM00028">
    <property type="entry name" value="TPR"/>
    <property type="match status" value="3"/>
</dbReference>
<dbReference type="SUPFAM" id="SSF48452">
    <property type="entry name" value="TPR-like"/>
    <property type="match status" value="2"/>
</dbReference>
<dbReference type="OrthoDB" id="6105129at2759"/>
<evidence type="ECO:0000313" key="4">
    <source>
        <dbReference type="Proteomes" id="UP000076420"/>
    </source>
</evidence>
<dbReference type="Gene3D" id="1.25.40.10">
    <property type="entry name" value="Tetratricopeptide repeat domain"/>
    <property type="match status" value="3"/>
</dbReference>
<dbReference type="InterPro" id="IPR011990">
    <property type="entry name" value="TPR-like_helical_dom_sf"/>
</dbReference>
<dbReference type="EnsemblMetazoa" id="BGLB038936-RA">
    <property type="protein sequence ID" value="BGLB038936-PA"/>
    <property type="gene ID" value="BGLB038936"/>
</dbReference>
<dbReference type="InterPro" id="IPR019734">
    <property type="entry name" value="TPR_rpt"/>
</dbReference>
<organism evidence="3 4">
    <name type="scientific">Biomphalaria glabrata</name>
    <name type="common">Bloodfluke planorb</name>
    <name type="synonym">Freshwater snail</name>
    <dbReference type="NCBI Taxonomy" id="6526"/>
    <lineage>
        <taxon>Eukaryota</taxon>
        <taxon>Metazoa</taxon>
        <taxon>Spiralia</taxon>
        <taxon>Lophotrochozoa</taxon>
        <taxon>Mollusca</taxon>
        <taxon>Gastropoda</taxon>
        <taxon>Heterobranchia</taxon>
        <taxon>Euthyneura</taxon>
        <taxon>Panpulmonata</taxon>
        <taxon>Hygrophila</taxon>
        <taxon>Lymnaeoidea</taxon>
        <taxon>Planorbidae</taxon>
        <taxon>Biomphalaria</taxon>
    </lineage>
</organism>
<dbReference type="KEGG" id="bgt:106059060"/>
<evidence type="ECO:0000256" key="2">
    <source>
        <dbReference type="ARBA" id="ARBA00022803"/>
    </source>
</evidence>
<reference evidence="3" key="1">
    <citation type="submission" date="2020-05" db="UniProtKB">
        <authorList>
            <consortium name="EnsemblMetazoa"/>
        </authorList>
    </citation>
    <scope>IDENTIFICATION</scope>
    <source>
        <strain evidence="3">BB02</strain>
    </source>
</reference>
<proteinExistence type="predicted"/>
<dbReference type="STRING" id="6526.A0A2C9M6A2"/>
<dbReference type="AlphaFoldDB" id="A0A2C9M6A2"/>
<dbReference type="PANTHER" id="PTHR45641">
    <property type="entry name" value="TETRATRICOPEPTIDE REPEAT PROTEIN (AFU_ORTHOLOGUE AFUA_6G03870)"/>
    <property type="match status" value="1"/>
</dbReference>
<evidence type="ECO:0000256" key="1">
    <source>
        <dbReference type="ARBA" id="ARBA00022737"/>
    </source>
</evidence>
<dbReference type="PANTHER" id="PTHR45641:SF19">
    <property type="entry name" value="NEPHROCYSTIN-3"/>
    <property type="match status" value="1"/>
</dbReference>
<accession>A0A2C9M6A2</accession>
<name>A0A2C9M6A2_BIOGL</name>
<keyword evidence="2" id="KW-0802">TPR repeat</keyword>
<dbReference type="RefSeq" id="XP_013072044.2">
    <property type="nucleotide sequence ID" value="XM_013216590.2"/>
</dbReference>
<dbReference type="VEuPathDB" id="VectorBase:BGLB038936"/>
<keyword evidence="1" id="KW-0677">Repeat</keyword>
<gene>
    <name evidence="3" type="primary">106059060</name>
</gene>
<sequence>MYTFPDKAKKFYNKLLKRAKDPGVCAAIKAHCGNLYALGTNNNWQLAEQTLDSALSVLRERNLAYFYRWAAVRKGIILQRQGKNQDALRYFRDAIESKIPHHFGDVSESLKVPEFLVKEENFTAGIYETIPLIFTGHENEALNKLFPLLHDLESEKENVHPQYAVLLNNIGLAFERGEDLPNALKWYKKSLEVRRRLGKITPYILVISLNNIAMLTYKLSKDKDSLRDCHKYLHEALDILQETNWHFNDRALTLNHLAEINTQKKDYFKAFQFNMKACKVLQENAKNNGHRLKVLLDLAHLRIVLGIQKKQLEYSEPEFSKMDLLKLPEEYMQDILDFESANRGDSFDFLSNYLLACVHGMLLHAGYSRDGFEKYKSCFLKHRESVEKQSHIKVEVKKLILSKYDLVYRYVTETVTENIDPRKIHGFVIEACVYCQILCKDVRNYAWNTSLRLIESVGHVTSLSEDFCANEGHVDLRVCYKSDPGDRTQEAVGDSVSDTVCNKSETESVPDEPSQKDETISITVCNMSVTEEAVSVTSSQSYCSISASVTSVVNPSISETSDVSSETESLTNFVLNVSKSEEDEVSVNSN</sequence>